<organism evidence="5 6">
    <name type="scientific">Limulus polyphemus</name>
    <name type="common">Atlantic horseshoe crab</name>
    <dbReference type="NCBI Taxonomy" id="6850"/>
    <lineage>
        <taxon>Eukaryota</taxon>
        <taxon>Metazoa</taxon>
        <taxon>Ecdysozoa</taxon>
        <taxon>Arthropoda</taxon>
        <taxon>Chelicerata</taxon>
        <taxon>Merostomata</taxon>
        <taxon>Xiphosura</taxon>
        <taxon>Limulidae</taxon>
        <taxon>Limulus</taxon>
    </lineage>
</organism>
<dbReference type="PANTHER" id="PTHR10083:SF373">
    <property type="entry name" value="SERINE PEPTIDASE INHIBITOR, KUNITZ TYPE, 2"/>
    <property type="match status" value="1"/>
</dbReference>
<dbReference type="SUPFAM" id="SSF57362">
    <property type="entry name" value="BPTI-like"/>
    <property type="match status" value="1"/>
</dbReference>
<evidence type="ECO:0000256" key="3">
    <source>
        <dbReference type="SAM" id="SignalP"/>
    </source>
</evidence>
<dbReference type="GeneID" id="106469483"/>
<keyword evidence="3" id="KW-0732">Signal</keyword>
<evidence type="ECO:0000259" key="4">
    <source>
        <dbReference type="PROSITE" id="PS50279"/>
    </source>
</evidence>
<evidence type="ECO:0000313" key="5">
    <source>
        <dbReference type="Proteomes" id="UP000694941"/>
    </source>
</evidence>
<evidence type="ECO:0000313" key="6">
    <source>
        <dbReference type="RefSeq" id="XP_013785436.1"/>
    </source>
</evidence>
<dbReference type="PROSITE" id="PS00280">
    <property type="entry name" value="BPTI_KUNITZ_1"/>
    <property type="match status" value="1"/>
</dbReference>
<dbReference type="RefSeq" id="XP_013785436.1">
    <property type="nucleotide sequence ID" value="XM_013929982.2"/>
</dbReference>
<dbReference type="SMART" id="SM00131">
    <property type="entry name" value="KU"/>
    <property type="match status" value="1"/>
</dbReference>
<dbReference type="PROSITE" id="PS51257">
    <property type="entry name" value="PROKAR_LIPOPROTEIN"/>
    <property type="match status" value="1"/>
</dbReference>
<name>A0ABM1BNA0_LIMPO</name>
<dbReference type="InterPro" id="IPR050098">
    <property type="entry name" value="TFPI/VKTCI-like"/>
</dbReference>
<sequence>MGNKNLLLLIVILVSCFSIEEAQPTDCTAPKDSGICYGYFLKYYYEPLTGLCHDFIYGGCRGNGNRFDSEAECIAACSGKRLA</sequence>
<keyword evidence="2" id="KW-0722">Serine protease inhibitor</keyword>
<dbReference type="InterPro" id="IPR036880">
    <property type="entry name" value="Kunitz_BPTI_sf"/>
</dbReference>
<dbReference type="Pfam" id="PF00014">
    <property type="entry name" value="Kunitz_BPTI"/>
    <property type="match status" value="1"/>
</dbReference>
<dbReference type="PROSITE" id="PS50279">
    <property type="entry name" value="BPTI_KUNITZ_2"/>
    <property type="match status" value="1"/>
</dbReference>
<evidence type="ECO:0000256" key="1">
    <source>
        <dbReference type="ARBA" id="ARBA00022690"/>
    </source>
</evidence>
<feature type="domain" description="BPTI/Kunitz inhibitor" evidence="4">
    <location>
        <begin position="27"/>
        <end position="77"/>
    </location>
</feature>
<dbReference type="InterPro" id="IPR020901">
    <property type="entry name" value="Prtase_inh_Kunz-CS"/>
</dbReference>
<feature type="chain" id="PRO_5046808568" evidence="3">
    <location>
        <begin position="23"/>
        <end position="83"/>
    </location>
</feature>
<dbReference type="PRINTS" id="PR00759">
    <property type="entry name" value="BASICPTASE"/>
</dbReference>
<keyword evidence="1" id="KW-0646">Protease inhibitor</keyword>
<protein>
    <submittedName>
        <fullName evidence="6">PI-stichotoxin-She2a-like</fullName>
    </submittedName>
</protein>
<keyword evidence="5" id="KW-1185">Reference proteome</keyword>
<dbReference type="Gene3D" id="4.10.410.10">
    <property type="entry name" value="Pancreatic trypsin inhibitor Kunitz domain"/>
    <property type="match status" value="1"/>
</dbReference>
<proteinExistence type="predicted"/>
<reference evidence="6" key="1">
    <citation type="submission" date="2025-08" db="UniProtKB">
        <authorList>
            <consortium name="RefSeq"/>
        </authorList>
    </citation>
    <scope>IDENTIFICATION</scope>
    <source>
        <tissue evidence="6">Muscle</tissue>
    </source>
</reference>
<dbReference type="InterPro" id="IPR002223">
    <property type="entry name" value="Kunitz_BPTI"/>
</dbReference>
<feature type="signal peptide" evidence="3">
    <location>
        <begin position="1"/>
        <end position="22"/>
    </location>
</feature>
<accession>A0ABM1BNA0</accession>
<evidence type="ECO:0000256" key="2">
    <source>
        <dbReference type="ARBA" id="ARBA00022900"/>
    </source>
</evidence>
<dbReference type="Proteomes" id="UP000694941">
    <property type="component" value="Unplaced"/>
</dbReference>
<dbReference type="PANTHER" id="PTHR10083">
    <property type="entry name" value="KUNITZ-TYPE PROTEASE INHIBITOR-RELATED"/>
    <property type="match status" value="1"/>
</dbReference>
<gene>
    <name evidence="6" type="primary">LOC106469483</name>
</gene>